<dbReference type="Proteomes" id="UP000275408">
    <property type="component" value="Unassembled WGS sequence"/>
</dbReference>
<gene>
    <name evidence="2" type="ORF">pdam_00023589</name>
</gene>
<evidence type="ECO:0000256" key="1">
    <source>
        <dbReference type="SAM" id="SignalP"/>
    </source>
</evidence>
<name>A0A3M6UHP9_POCDA</name>
<comment type="caution">
    <text evidence="2">The sequence shown here is derived from an EMBL/GenBank/DDBJ whole genome shotgun (WGS) entry which is preliminary data.</text>
</comment>
<organism evidence="2 3">
    <name type="scientific">Pocillopora damicornis</name>
    <name type="common">Cauliflower coral</name>
    <name type="synonym">Millepora damicornis</name>
    <dbReference type="NCBI Taxonomy" id="46731"/>
    <lineage>
        <taxon>Eukaryota</taxon>
        <taxon>Metazoa</taxon>
        <taxon>Cnidaria</taxon>
        <taxon>Anthozoa</taxon>
        <taxon>Hexacorallia</taxon>
        <taxon>Scleractinia</taxon>
        <taxon>Astrocoeniina</taxon>
        <taxon>Pocilloporidae</taxon>
        <taxon>Pocillopora</taxon>
    </lineage>
</organism>
<keyword evidence="3" id="KW-1185">Reference proteome</keyword>
<dbReference type="EMBL" id="RCHS01001500">
    <property type="protein sequence ID" value="RMX53187.1"/>
    <property type="molecule type" value="Genomic_DNA"/>
</dbReference>
<protein>
    <recommendedName>
        <fullName evidence="4">Apple domain-containing protein</fullName>
    </recommendedName>
</protein>
<evidence type="ECO:0000313" key="3">
    <source>
        <dbReference type="Proteomes" id="UP000275408"/>
    </source>
</evidence>
<keyword evidence="1" id="KW-0732">Signal</keyword>
<dbReference type="OrthoDB" id="5987534at2759"/>
<proteinExistence type="predicted"/>
<feature type="chain" id="PRO_5017996715" description="Apple domain-containing protein" evidence="1">
    <location>
        <begin position="21"/>
        <end position="261"/>
    </location>
</feature>
<evidence type="ECO:0000313" key="2">
    <source>
        <dbReference type="EMBL" id="RMX53187.1"/>
    </source>
</evidence>
<accession>A0A3M6UHP9</accession>
<sequence>MAVIHVKLAVFSFLFGLALTKTCDTLFGNPTQARNQDRIFAGKRISSDMIPAYVLDGIFTVTGCLDSCLRFYHCTSFDFMQSSKFNGRICKIYGGNQQNVRLASKRDWIHFNMSSAFLRQCLDLCLRIKFCASIDIKKQNTQRSCKVNRANPKYFIIENDDWTHINVSSRALEEILASAENECKEKDTDEAGSTLELSSQTPTAVSLDEYCKTKALTVDSCTQKKKQRNCSGVWEARILANGWCCVDPESSSQHCCCPIPQ</sequence>
<reference evidence="2 3" key="1">
    <citation type="journal article" date="2018" name="Sci. Rep.">
        <title>Comparative analysis of the Pocillopora damicornis genome highlights role of immune system in coral evolution.</title>
        <authorList>
            <person name="Cunning R."/>
            <person name="Bay R.A."/>
            <person name="Gillette P."/>
            <person name="Baker A.C."/>
            <person name="Traylor-Knowles N."/>
        </authorList>
    </citation>
    <scope>NUCLEOTIDE SEQUENCE [LARGE SCALE GENOMIC DNA]</scope>
    <source>
        <strain evidence="2">RSMAS</strain>
        <tissue evidence="2">Whole animal</tissue>
    </source>
</reference>
<dbReference type="AlphaFoldDB" id="A0A3M6UHP9"/>
<feature type="signal peptide" evidence="1">
    <location>
        <begin position="1"/>
        <end position="20"/>
    </location>
</feature>
<evidence type="ECO:0008006" key="4">
    <source>
        <dbReference type="Google" id="ProtNLM"/>
    </source>
</evidence>